<name>A0A0H3ZVG4_9VIBR</name>
<organism evidence="2">
    <name type="scientific">Vibrio tasmaniensis</name>
    <dbReference type="NCBI Taxonomy" id="212663"/>
    <lineage>
        <taxon>Bacteria</taxon>
        <taxon>Pseudomonadati</taxon>
        <taxon>Pseudomonadota</taxon>
        <taxon>Gammaproteobacteria</taxon>
        <taxon>Vibrionales</taxon>
        <taxon>Vibrionaceae</taxon>
        <taxon>Vibrio</taxon>
    </lineage>
</organism>
<evidence type="ECO:0008006" key="3">
    <source>
        <dbReference type="Google" id="ProtNLM"/>
    </source>
</evidence>
<keyword evidence="1" id="KW-0732">Signal</keyword>
<accession>A0A0H3ZVG4</accession>
<feature type="signal peptide" evidence="1">
    <location>
        <begin position="1"/>
        <end position="18"/>
    </location>
</feature>
<feature type="chain" id="PRO_5015039964" description="DUF995 domain-containing protein" evidence="1">
    <location>
        <begin position="19"/>
        <end position="123"/>
    </location>
</feature>
<reference evidence="2" key="1">
    <citation type="journal article" date="2015" name="MBio">
        <title>Eco-Evolutionary Dynamics of Episomes among Ecologically Cohesive Bacterial Populations.</title>
        <authorList>
            <person name="Xue H."/>
            <person name="Cordero O.X."/>
            <person name="Camas F.M."/>
            <person name="Trimble W."/>
            <person name="Meyer F."/>
            <person name="Guglielmini J."/>
            <person name="Rocha E.P."/>
            <person name="Polz M.F."/>
        </authorList>
    </citation>
    <scope>NUCLEOTIDE SEQUENCE</scope>
    <source>
        <strain evidence="2">FF_267</strain>
    </source>
</reference>
<sequence>MKKIIAVILLGVTCSVLAKEVPVNSPEVDLLLSNNTIHGVHYGKKTVQYFSDSGTTWWMSSGDVKPSEGTWRIKNNKYCSNFGSGESCYEVVHDNSQDIYYFLKGDFRAPFIPREGYTFSSVD</sequence>
<protein>
    <recommendedName>
        <fullName evidence="3">DUF995 domain-containing protein</fullName>
    </recommendedName>
</protein>
<dbReference type="AlphaFoldDB" id="A0A0H3ZVG4"/>
<proteinExistence type="predicted"/>
<dbReference type="EMBL" id="KP795684">
    <property type="protein sequence ID" value="AKN40265.1"/>
    <property type="molecule type" value="Genomic_DNA"/>
</dbReference>
<dbReference type="RefSeq" id="WP_017097360.1">
    <property type="nucleotide sequence ID" value="NZ_MCYC01000076.1"/>
</dbReference>
<evidence type="ECO:0000313" key="2">
    <source>
        <dbReference type="EMBL" id="AKN40265.1"/>
    </source>
</evidence>
<evidence type="ECO:0000256" key="1">
    <source>
        <dbReference type="SAM" id="SignalP"/>
    </source>
</evidence>